<reference evidence="17" key="1">
    <citation type="submission" date="2016-04" db="UniProtKB">
        <authorList>
            <consortium name="WormBaseParasite"/>
        </authorList>
    </citation>
    <scope>IDENTIFICATION</scope>
</reference>
<dbReference type="AlphaFoldDB" id="A0A158Q5H8"/>
<dbReference type="InterPro" id="IPR038534">
    <property type="entry name" value="Rtr1/RPAP2_sf"/>
</dbReference>
<evidence type="ECO:0000256" key="6">
    <source>
        <dbReference type="ARBA" id="ARBA00022833"/>
    </source>
</evidence>
<comment type="function">
    <text evidence="12">Putative RNA polymerase II subunit B1 C-terminal domain (CTD) phosphatase involved in RNA polymerase II transcription regulation.</text>
</comment>
<evidence type="ECO:0000256" key="9">
    <source>
        <dbReference type="ARBA" id="ARBA00047761"/>
    </source>
</evidence>
<dbReference type="STRING" id="318479.A0A158Q5H8"/>
<evidence type="ECO:0000256" key="10">
    <source>
        <dbReference type="ARBA" id="ARBA00048336"/>
    </source>
</evidence>
<evidence type="ECO:0000256" key="2">
    <source>
        <dbReference type="ARBA" id="ARBA00005676"/>
    </source>
</evidence>
<protein>
    <recommendedName>
        <fullName evidence="12">RNA polymerase II subunit B1 CTD phosphatase RPAP2 homolog</fullName>
        <ecNumber evidence="12">3.1.3.16</ecNumber>
    </recommendedName>
</protein>
<dbReference type="GO" id="GO:0043175">
    <property type="term" value="F:RNA polymerase core enzyme binding"/>
    <property type="evidence" value="ECO:0007669"/>
    <property type="project" value="UniProtKB-UniRule"/>
</dbReference>
<dbReference type="PROSITE" id="PS51479">
    <property type="entry name" value="ZF_RTR1"/>
    <property type="match status" value="1"/>
</dbReference>
<sequence>MMKTAVKSAVDGKEKTNGKVSKLRKKVLHTILQLMDVVDDSFLIEKLNLLDSNSWSDLIEERYILNLCGYPTCSNFVETQQRQLYHIDRVHRKIYERISEISMFCSNDCFKKAVSIKSQLPIDPLWIRGEETSNFYFIYLVVIYCKNFVLNGQMLMTTIEDKSDMIEYVEERIEKSLRNLHIGDIEASDDEDDANECDVSGNDCDDRFFSPHLPVCTSGISCNMEVLHARTPSVFESQVNNQERSMVDGGAEIEDHKSCEKEKLARIRSLYCNFKIKRPPIIIDAKPLDIHQIAQLSTELAEAEDGEKGQVYMKSNSIKFAGIAREWCGPRTLEFLRIGGEIEPVKRNDELSDVEKALMRFYGGDQLNLIEEELEVFLPSVDKYNHTIKRQEVLLALLKSSFRLLENAIGCEGISQLTRPLISTLNLTAKNVSVEKNEAKFAVAFLFRLSAECNGGLLCQYFPDSKNFCPQFITFLQSFNCDVSFFLEIVNEILHKVNDDFGGLWWLGANIVRNLCKEIWFNLIDGSRGPRSCIFDPCICGNCISIYIYMGLHCGTVRYLSEEGYNHVRFYPLEGSVKCILQMSGQRLMVS</sequence>
<dbReference type="Proteomes" id="UP000038040">
    <property type="component" value="Unplaced"/>
</dbReference>
<comment type="similarity">
    <text evidence="2 11 12">Belongs to the RPAP2 family.</text>
</comment>
<dbReference type="GO" id="GO:0008420">
    <property type="term" value="F:RNA polymerase II CTD heptapeptide repeat phosphatase activity"/>
    <property type="evidence" value="ECO:0007669"/>
    <property type="project" value="UniProtKB-UniRule"/>
</dbReference>
<evidence type="ECO:0000256" key="12">
    <source>
        <dbReference type="RuleBase" id="RU367080"/>
    </source>
</evidence>
<evidence type="ECO:0000256" key="4">
    <source>
        <dbReference type="ARBA" id="ARBA00022771"/>
    </source>
</evidence>
<evidence type="ECO:0000256" key="5">
    <source>
        <dbReference type="ARBA" id="ARBA00022801"/>
    </source>
</evidence>
<dbReference type="GO" id="GO:0008270">
    <property type="term" value="F:zinc ion binding"/>
    <property type="evidence" value="ECO:0007669"/>
    <property type="project" value="UniProtKB-KW"/>
</dbReference>
<dbReference type="Pfam" id="PF04181">
    <property type="entry name" value="RPAP2_Rtr1"/>
    <property type="match status" value="1"/>
</dbReference>
<gene>
    <name evidence="14" type="ORF">DME_LOCUS10009</name>
</gene>
<comment type="catalytic activity">
    <reaction evidence="10 12">
        <text>O-phospho-L-threonyl-[protein] + H2O = L-threonyl-[protein] + phosphate</text>
        <dbReference type="Rhea" id="RHEA:47004"/>
        <dbReference type="Rhea" id="RHEA-COMP:11060"/>
        <dbReference type="Rhea" id="RHEA-COMP:11605"/>
        <dbReference type="ChEBI" id="CHEBI:15377"/>
        <dbReference type="ChEBI" id="CHEBI:30013"/>
        <dbReference type="ChEBI" id="CHEBI:43474"/>
        <dbReference type="ChEBI" id="CHEBI:61977"/>
        <dbReference type="EC" id="3.1.3.16"/>
    </reaction>
</comment>
<comment type="catalytic activity">
    <reaction evidence="9 12">
        <text>O-phospho-L-seryl-[protein] + H2O = L-seryl-[protein] + phosphate</text>
        <dbReference type="Rhea" id="RHEA:20629"/>
        <dbReference type="Rhea" id="RHEA-COMP:9863"/>
        <dbReference type="Rhea" id="RHEA-COMP:11604"/>
        <dbReference type="ChEBI" id="CHEBI:15377"/>
        <dbReference type="ChEBI" id="CHEBI:29999"/>
        <dbReference type="ChEBI" id="CHEBI:43474"/>
        <dbReference type="ChEBI" id="CHEBI:83421"/>
        <dbReference type="EC" id="3.1.3.16"/>
    </reaction>
</comment>
<reference evidence="14 16" key="2">
    <citation type="submission" date="2018-11" db="EMBL/GenBank/DDBJ databases">
        <authorList>
            <consortium name="Pathogen Informatics"/>
        </authorList>
    </citation>
    <scope>NUCLEOTIDE SEQUENCE [LARGE SCALE GENOMIC DNA]</scope>
</reference>
<evidence type="ECO:0000256" key="7">
    <source>
        <dbReference type="ARBA" id="ARBA00022912"/>
    </source>
</evidence>
<evidence type="ECO:0000313" key="17">
    <source>
        <dbReference type="WBParaSite" id="DME_0000744001-mRNA-1"/>
    </source>
</evidence>
<dbReference type="GO" id="GO:0005737">
    <property type="term" value="C:cytoplasm"/>
    <property type="evidence" value="ECO:0007669"/>
    <property type="project" value="TreeGrafter"/>
</dbReference>
<dbReference type="PANTHER" id="PTHR14732">
    <property type="entry name" value="RNA POLYMERASE II SUBUNIT B1 CTD PHOSPHATASE RPAP2-RELATED"/>
    <property type="match status" value="1"/>
</dbReference>
<dbReference type="InterPro" id="IPR007308">
    <property type="entry name" value="Rtr1/RPAP2_dom"/>
</dbReference>
<evidence type="ECO:0000259" key="13">
    <source>
        <dbReference type="PROSITE" id="PS51479"/>
    </source>
</evidence>
<dbReference type="EMBL" id="UYYG01001199">
    <property type="protein sequence ID" value="VDN60036.1"/>
    <property type="molecule type" value="Genomic_DNA"/>
</dbReference>
<dbReference type="WBParaSite" id="DME_0000744001-mRNA-1">
    <property type="protein sequence ID" value="DME_0000744001-mRNA-1"/>
    <property type="gene ID" value="DME_0000744001"/>
</dbReference>
<keyword evidence="4 12" id="KW-0863">Zinc-finger</keyword>
<comment type="subcellular location">
    <subcellularLocation>
        <location evidence="1 12">Nucleus</location>
    </subcellularLocation>
</comment>
<keyword evidence="6 12" id="KW-0862">Zinc</keyword>
<keyword evidence="7 12" id="KW-0904">Protein phosphatase</keyword>
<dbReference type="OrthoDB" id="2590500at2759"/>
<feature type="domain" description="RTR1-type" evidence="13">
    <location>
        <begin position="45"/>
        <end position="129"/>
    </location>
</feature>
<accession>A0A158Q5H8</accession>
<evidence type="ECO:0000313" key="16">
    <source>
        <dbReference type="Proteomes" id="UP000274756"/>
    </source>
</evidence>
<dbReference type="InterPro" id="IPR039693">
    <property type="entry name" value="Rtr1/RPAP2"/>
</dbReference>
<dbReference type="GO" id="GO:0005634">
    <property type="term" value="C:nucleus"/>
    <property type="evidence" value="ECO:0007669"/>
    <property type="project" value="UniProtKB-SubCell"/>
</dbReference>
<dbReference type="Proteomes" id="UP000274756">
    <property type="component" value="Unassembled WGS sequence"/>
</dbReference>
<dbReference type="Gene3D" id="1.25.40.820">
    <property type="match status" value="1"/>
</dbReference>
<evidence type="ECO:0000313" key="14">
    <source>
        <dbReference type="EMBL" id="VDN60036.1"/>
    </source>
</evidence>
<keyword evidence="8 12" id="KW-0539">Nucleus</keyword>
<dbReference type="EC" id="3.1.3.16" evidence="12"/>
<evidence type="ECO:0000256" key="11">
    <source>
        <dbReference type="PROSITE-ProRule" id="PRU00812"/>
    </source>
</evidence>
<name>A0A158Q5H8_DRAME</name>
<keyword evidence="5 12" id="KW-0378">Hydrolase</keyword>
<keyword evidence="3 12" id="KW-0479">Metal-binding</keyword>
<proteinExistence type="inferred from homology"/>
<keyword evidence="16" id="KW-1185">Reference proteome</keyword>
<organism evidence="15 17">
    <name type="scientific">Dracunculus medinensis</name>
    <name type="common">Guinea worm</name>
    <dbReference type="NCBI Taxonomy" id="318479"/>
    <lineage>
        <taxon>Eukaryota</taxon>
        <taxon>Metazoa</taxon>
        <taxon>Ecdysozoa</taxon>
        <taxon>Nematoda</taxon>
        <taxon>Chromadorea</taxon>
        <taxon>Rhabditida</taxon>
        <taxon>Spirurina</taxon>
        <taxon>Dracunculoidea</taxon>
        <taxon>Dracunculidae</taxon>
        <taxon>Dracunculus</taxon>
    </lineage>
</organism>
<evidence type="ECO:0000256" key="3">
    <source>
        <dbReference type="ARBA" id="ARBA00022723"/>
    </source>
</evidence>
<dbReference type="PANTHER" id="PTHR14732:SF0">
    <property type="entry name" value="RNA POLYMERASE II SUBUNIT B1 CTD PHOSPHATASE RPAP2-RELATED"/>
    <property type="match status" value="1"/>
</dbReference>
<evidence type="ECO:0000256" key="8">
    <source>
        <dbReference type="ARBA" id="ARBA00023242"/>
    </source>
</evidence>
<evidence type="ECO:0000313" key="15">
    <source>
        <dbReference type="Proteomes" id="UP000038040"/>
    </source>
</evidence>
<evidence type="ECO:0000256" key="1">
    <source>
        <dbReference type="ARBA" id="ARBA00004123"/>
    </source>
</evidence>